<evidence type="ECO:0008006" key="3">
    <source>
        <dbReference type="Google" id="ProtNLM"/>
    </source>
</evidence>
<name>A0A6V8P7E2_9ACTN</name>
<keyword evidence="2" id="KW-1185">Reference proteome</keyword>
<sequence>MISTPFESTPPLKYGGTERIVSLLTEGLAERGHEVTLFATGDSKTRARLVYF</sequence>
<organism evidence="1 2">
    <name type="scientific">Candidatus Hakubella thermalkaliphila</name>
    <dbReference type="NCBI Taxonomy" id="2754717"/>
    <lineage>
        <taxon>Bacteria</taxon>
        <taxon>Bacillati</taxon>
        <taxon>Actinomycetota</taxon>
        <taxon>Actinomycetota incertae sedis</taxon>
        <taxon>Candidatus Hakubellales</taxon>
        <taxon>Candidatus Hakubellaceae</taxon>
        <taxon>Candidatus Hakubella</taxon>
    </lineage>
</organism>
<protein>
    <recommendedName>
        <fullName evidence="3">Glycosyltransferase subfamily 4-like N-terminal domain-containing protein</fullName>
    </recommendedName>
</protein>
<accession>A0A6V8P7E2</accession>
<dbReference type="EMBL" id="BLRY01000275">
    <property type="protein sequence ID" value="GFP28552.1"/>
    <property type="molecule type" value="Genomic_DNA"/>
</dbReference>
<proteinExistence type="predicted"/>
<dbReference type="Gene3D" id="3.40.50.2000">
    <property type="entry name" value="Glycogen Phosphorylase B"/>
    <property type="match status" value="1"/>
</dbReference>
<evidence type="ECO:0000313" key="1">
    <source>
        <dbReference type="EMBL" id="GFP28552.1"/>
    </source>
</evidence>
<dbReference type="SUPFAM" id="SSF53756">
    <property type="entry name" value="UDP-Glycosyltransferase/glycogen phosphorylase"/>
    <property type="match status" value="1"/>
</dbReference>
<evidence type="ECO:0000313" key="2">
    <source>
        <dbReference type="Proteomes" id="UP000591948"/>
    </source>
</evidence>
<dbReference type="AlphaFoldDB" id="A0A6V8P7E2"/>
<reference evidence="1 2" key="1">
    <citation type="journal article" date="2020" name="Front. Microbiol.">
        <title>Single-cell genomics of novel Actinobacteria with the Wood-Ljungdahl pathway discovered in a serpentinizing system.</title>
        <authorList>
            <person name="Merino N."/>
            <person name="Kawai M."/>
            <person name="Boyd E.S."/>
            <person name="Colman D.R."/>
            <person name="McGlynn S.E."/>
            <person name="Nealson K.H."/>
            <person name="Kurokawa K."/>
            <person name="Hongoh Y."/>
        </authorList>
    </citation>
    <scope>NUCLEOTIDE SEQUENCE [LARGE SCALE GENOMIC DNA]</scope>
    <source>
        <strain evidence="1 2">S33</strain>
    </source>
</reference>
<comment type="caution">
    <text evidence="1">The sequence shown here is derived from an EMBL/GenBank/DDBJ whole genome shotgun (WGS) entry which is preliminary data.</text>
</comment>
<feature type="non-terminal residue" evidence="1">
    <location>
        <position position="52"/>
    </location>
</feature>
<dbReference type="Proteomes" id="UP000591948">
    <property type="component" value="Unassembled WGS sequence"/>
</dbReference>
<gene>
    <name evidence="1" type="ORF">HKBW3S33_01966</name>
</gene>